<accession>A0A4R6DIQ1</accession>
<feature type="region of interest" description="Disordered" evidence="1">
    <location>
        <begin position="156"/>
        <end position="178"/>
    </location>
</feature>
<dbReference type="SUPFAM" id="SSF46785">
    <property type="entry name" value="Winged helix' DNA-binding domain"/>
    <property type="match status" value="1"/>
</dbReference>
<dbReference type="EMBL" id="SNVW01000005">
    <property type="protein sequence ID" value="TDN44214.1"/>
    <property type="molecule type" value="Genomic_DNA"/>
</dbReference>
<dbReference type="GO" id="GO:0006950">
    <property type="term" value="P:response to stress"/>
    <property type="evidence" value="ECO:0007669"/>
    <property type="project" value="TreeGrafter"/>
</dbReference>
<dbReference type="InterPro" id="IPR036390">
    <property type="entry name" value="WH_DNA-bd_sf"/>
</dbReference>
<dbReference type="InterPro" id="IPR036388">
    <property type="entry name" value="WH-like_DNA-bd_sf"/>
</dbReference>
<comment type="caution">
    <text evidence="3">The sequence shown here is derived from an EMBL/GenBank/DDBJ whole genome shotgun (WGS) entry which is preliminary data.</text>
</comment>
<dbReference type="SMART" id="SM00347">
    <property type="entry name" value="HTH_MARR"/>
    <property type="match status" value="1"/>
</dbReference>
<dbReference type="PANTHER" id="PTHR33164">
    <property type="entry name" value="TRANSCRIPTIONAL REGULATOR, MARR FAMILY"/>
    <property type="match status" value="1"/>
</dbReference>
<dbReference type="Pfam" id="PF12802">
    <property type="entry name" value="MarR_2"/>
    <property type="match status" value="1"/>
</dbReference>
<organism evidence="3 4">
    <name type="scientific">Curtobacterium flaccumfaciens</name>
    <dbReference type="NCBI Taxonomy" id="2035"/>
    <lineage>
        <taxon>Bacteria</taxon>
        <taxon>Bacillati</taxon>
        <taxon>Actinomycetota</taxon>
        <taxon>Actinomycetes</taxon>
        <taxon>Micrococcales</taxon>
        <taxon>Microbacteriaceae</taxon>
        <taxon>Curtobacterium</taxon>
    </lineage>
</organism>
<dbReference type="Gene3D" id="1.10.10.10">
    <property type="entry name" value="Winged helix-like DNA-binding domain superfamily/Winged helix DNA-binding domain"/>
    <property type="match status" value="1"/>
</dbReference>
<evidence type="ECO:0000259" key="2">
    <source>
        <dbReference type="SMART" id="SM00347"/>
    </source>
</evidence>
<gene>
    <name evidence="3" type="ORF">EDF64_10546</name>
</gene>
<dbReference type="GO" id="GO:0003700">
    <property type="term" value="F:DNA-binding transcription factor activity"/>
    <property type="evidence" value="ECO:0007669"/>
    <property type="project" value="InterPro"/>
</dbReference>
<dbReference type="InterPro" id="IPR000835">
    <property type="entry name" value="HTH_MarR-typ"/>
</dbReference>
<evidence type="ECO:0000313" key="3">
    <source>
        <dbReference type="EMBL" id="TDN44214.1"/>
    </source>
</evidence>
<feature type="domain" description="HTH marR-type" evidence="2">
    <location>
        <begin position="46"/>
        <end position="149"/>
    </location>
</feature>
<sequence>MILPATGSGGGYAGAMSNAGAEGHDWATWDAYHDVWRRLDRALDHAVQQGAGISIPEFEILIGLHRDPEHRLRVRDIAAGIGWEKSRVSHQVTRMVARGLVERADCPTDGRGSWVVMTPDGRRAVLSGIRAHTGALEDLFWRPVGTDAETLRSVSARVQDAIGPDPDPPQSPGSPDRD</sequence>
<dbReference type="AlphaFoldDB" id="A0A4R6DIQ1"/>
<reference evidence="3 4" key="1">
    <citation type="submission" date="2019-03" db="EMBL/GenBank/DDBJ databases">
        <title>Genomic analyses of the natural microbiome of Caenorhabditis elegans.</title>
        <authorList>
            <person name="Samuel B."/>
        </authorList>
    </citation>
    <scope>NUCLEOTIDE SEQUENCE [LARGE SCALE GENOMIC DNA]</scope>
    <source>
        <strain evidence="3 4">JUb65</strain>
    </source>
</reference>
<proteinExistence type="predicted"/>
<evidence type="ECO:0000256" key="1">
    <source>
        <dbReference type="SAM" id="MobiDB-lite"/>
    </source>
</evidence>
<dbReference type="InterPro" id="IPR039422">
    <property type="entry name" value="MarR/SlyA-like"/>
</dbReference>
<dbReference type="PANTHER" id="PTHR33164:SF99">
    <property type="entry name" value="MARR FAMILY REGULATORY PROTEIN"/>
    <property type="match status" value="1"/>
</dbReference>
<protein>
    <submittedName>
        <fullName evidence="3">MarR family transcriptional regulator</fullName>
    </submittedName>
</protein>
<name>A0A4R6DIQ1_9MICO</name>
<dbReference type="Proteomes" id="UP000295764">
    <property type="component" value="Unassembled WGS sequence"/>
</dbReference>
<evidence type="ECO:0000313" key="4">
    <source>
        <dbReference type="Proteomes" id="UP000295764"/>
    </source>
</evidence>